<dbReference type="Gene3D" id="3.40.462.20">
    <property type="match status" value="1"/>
</dbReference>
<dbReference type="EMBL" id="KZ821640">
    <property type="protein sequence ID" value="PYH65107.1"/>
    <property type="molecule type" value="Genomic_DNA"/>
</dbReference>
<dbReference type="OrthoDB" id="415825at2759"/>
<name>A0A319AXR9_ASPVC</name>
<dbReference type="Gene3D" id="3.30.465.10">
    <property type="match status" value="1"/>
</dbReference>
<dbReference type="InterPro" id="IPR016169">
    <property type="entry name" value="FAD-bd_PCMH_sub2"/>
</dbReference>
<proteinExistence type="predicted"/>
<sequence length="134" mass="15120">MTNFIFCGSDADFCIDGDMHNLWALGVARIDAVRAVKDEETAYPYRDITAHVILTFAYDDASLSQPVNDLASRWISRYNATSGFDRLQVYVSYAHGTEGLDAWYGAEKLPRLLELKKWYPKGLFVYNNGLPVGN</sequence>
<evidence type="ECO:0000313" key="2">
    <source>
        <dbReference type="Proteomes" id="UP000248405"/>
    </source>
</evidence>
<evidence type="ECO:0000313" key="1">
    <source>
        <dbReference type="EMBL" id="PYH65107.1"/>
    </source>
</evidence>
<dbReference type="AlphaFoldDB" id="A0A319AXR9"/>
<dbReference type="Proteomes" id="UP000248405">
    <property type="component" value="Unassembled WGS sequence"/>
</dbReference>
<reference evidence="1" key="1">
    <citation type="submission" date="2016-12" db="EMBL/GenBank/DDBJ databases">
        <title>The genomes of Aspergillus section Nigri reveals drivers in fungal speciation.</title>
        <authorList>
            <consortium name="DOE Joint Genome Institute"/>
            <person name="Vesth T.C."/>
            <person name="Nybo J."/>
            <person name="Theobald S."/>
            <person name="Brandl J."/>
            <person name="Frisvad J.C."/>
            <person name="Nielsen K.F."/>
            <person name="Lyhne E.K."/>
            <person name="Kogle M.E."/>
            <person name="Kuo A."/>
            <person name="Riley R."/>
            <person name="Clum A."/>
            <person name="Nolan M."/>
            <person name="Lipzen A."/>
            <person name="Salamov A."/>
            <person name="Henrissat B."/>
            <person name="Wiebenga A."/>
            <person name="De Vries R.P."/>
            <person name="Grigoriev I.V."/>
            <person name="Mortensen U.H."/>
            <person name="Andersen M.R."/>
            <person name="Baker S.E."/>
        </authorList>
    </citation>
    <scope>NUCLEOTIDE SEQUENCE [LARGE SCALE GENOMIC DNA]</scope>
    <source>
        <strain evidence="1">CBS 113365</strain>
    </source>
</reference>
<dbReference type="GeneID" id="37215595"/>
<keyword evidence="2" id="KW-1185">Reference proteome</keyword>
<gene>
    <name evidence="1" type="ORF">BO88DRAFT_457612</name>
</gene>
<protein>
    <recommendedName>
        <fullName evidence="3">Berberine/berberine-like domain-containing protein</fullName>
    </recommendedName>
</protein>
<evidence type="ECO:0008006" key="3">
    <source>
        <dbReference type="Google" id="ProtNLM"/>
    </source>
</evidence>
<organism evidence="1 2">
    <name type="scientific">Aspergillus vadensis (strain CBS 113365 / IMI 142717 / IBT 24658)</name>
    <dbReference type="NCBI Taxonomy" id="1448311"/>
    <lineage>
        <taxon>Eukaryota</taxon>
        <taxon>Fungi</taxon>
        <taxon>Dikarya</taxon>
        <taxon>Ascomycota</taxon>
        <taxon>Pezizomycotina</taxon>
        <taxon>Eurotiomycetes</taxon>
        <taxon>Eurotiomycetidae</taxon>
        <taxon>Eurotiales</taxon>
        <taxon>Aspergillaceae</taxon>
        <taxon>Aspergillus</taxon>
        <taxon>Aspergillus subgen. Circumdati</taxon>
    </lineage>
</organism>
<dbReference type="RefSeq" id="XP_025558901.1">
    <property type="nucleotide sequence ID" value="XM_025711003.1"/>
</dbReference>
<accession>A0A319AXR9</accession>